<evidence type="ECO:0000313" key="1">
    <source>
        <dbReference type="EMBL" id="KHJ89521.1"/>
    </source>
</evidence>
<organism evidence="1 2">
    <name type="scientific">Oesophagostomum dentatum</name>
    <name type="common">Nodular worm</name>
    <dbReference type="NCBI Taxonomy" id="61180"/>
    <lineage>
        <taxon>Eukaryota</taxon>
        <taxon>Metazoa</taxon>
        <taxon>Ecdysozoa</taxon>
        <taxon>Nematoda</taxon>
        <taxon>Chromadorea</taxon>
        <taxon>Rhabditida</taxon>
        <taxon>Rhabditina</taxon>
        <taxon>Rhabditomorpha</taxon>
        <taxon>Strongyloidea</taxon>
        <taxon>Strongylidae</taxon>
        <taxon>Oesophagostomum</taxon>
    </lineage>
</organism>
<dbReference type="EMBL" id="KN554107">
    <property type="protein sequence ID" value="KHJ89521.1"/>
    <property type="molecule type" value="Genomic_DNA"/>
</dbReference>
<dbReference type="AlphaFoldDB" id="A0A0B1T025"/>
<reference evidence="1 2" key="1">
    <citation type="submission" date="2014-03" db="EMBL/GenBank/DDBJ databases">
        <title>Draft genome of the hookworm Oesophagostomum dentatum.</title>
        <authorList>
            <person name="Mitreva M."/>
        </authorList>
    </citation>
    <scope>NUCLEOTIDE SEQUENCE [LARGE SCALE GENOMIC DNA]</scope>
    <source>
        <strain evidence="1 2">OD-Hann</strain>
    </source>
</reference>
<accession>A0A0B1T025</accession>
<evidence type="ECO:0000313" key="2">
    <source>
        <dbReference type="Proteomes" id="UP000053660"/>
    </source>
</evidence>
<protein>
    <submittedName>
        <fullName evidence="1">Uncharacterized protein</fullName>
    </submittedName>
</protein>
<keyword evidence="2" id="KW-1185">Reference proteome</keyword>
<dbReference type="Proteomes" id="UP000053660">
    <property type="component" value="Unassembled WGS sequence"/>
</dbReference>
<gene>
    <name evidence="1" type="ORF">OESDEN_10653</name>
</gene>
<sequence length="80" mass="9425">MGWASTRWLGCCIGSYTGMYITECRYEPNVYLCSAISEETILAHRNIRLVEHVRHAQREHLVHPRSNYAYEKQHESDRSI</sequence>
<proteinExistence type="predicted"/>
<name>A0A0B1T025_OESDE</name>